<dbReference type="GO" id="GO:0016787">
    <property type="term" value="F:hydrolase activity"/>
    <property type="evidence" value="ECO:0007669"/>
    <property type="project" value="UniProtKB-KW"/>
</dbReference>
<comment type="caution">
    <text evidence="3">The sequence shown here is derived from an EMBL/GenBank/DDBJ whole genome shotgun (WGS) entry which is preliminary data.</text>
</comment>
<sequence length="328" mass="37090">MRTFTKLYSFIIIIFAGVYGFAQQNSFPKDTSYQVASEYKKYLKYFPYITPATDSLPANVNAYRNIVYTTLENTPFGKRDLLADVFSPKKTGKYPALIMVHGGGWRSGDKSLQVPMAQKLASRGFVTVCVEYQLSLEAKYPAAVFNIKSAIRWLRANAEKYNINPDQIAISGCSAGGQLAMLVGLTNNIPKKEGNHGNLGYSSEVQAIIDIDGVVDFMAPTSLNLNREPDSPDVEWLGGSFYDRPDLWKDASSIFWANENSCPIMFINSGFPRFHAGQDELVGMLDHWGIYNEVHKFDYNIHTFWLFNPWVNQTVNYMDNFLTKVFHP</sequence>
<dbReference type="InterPro" id="IPR050300">
    <property type="entry name" value="GDXG_lipolytic_enzyme"/>
</dbReference>
<dbReference type="Gene3D" id="3.40.50.1820">
    <property type="entry name" value="alpha/beta hydrolase"/>
    <property type="match status" value="1"/>
</dbReference>
<organism evidence="3 4">
    <name type="scientific">Aestuariibaculum marinum</name>
    <dbReference type="NCBI Taxonomy" id="2683592"/>
    <lineage>
        <taxon>Bacteria</taxon>
        <taxon>Pseudomonadati</taxon>
        <taxon>Bacteroidota</taxon>
        <taxon>Flavobacteriia</taxon>
        <taxon>Flavobacteriales</taxon>
        <taxon>Flavobacteriaceae</taxon>
    </lineage>
</organism>
<dbReference type="InterPro" id="IPR049492">
    <property type="entry name" value="BD-FAE-like_dom"/>
</dbReference>
<dbReference type="SUPFAM" id="SSF53474">
    <property type="entry name" value="alpha/beta-Hydrolases"/>
    <property type="match status" value="1"/>
</dbReference>
<evidence type="ECO:0000259" key="2">
    <source>
        <dbReference type="Pfam" id="PF20434"/>
    </source>
</evidence>
<dbReference type="InterPro" id="IPR029058">
    <property type="entry name" value="AB_hydrolase_fold"/>
</dbReference>
<gene>
    <name evidence="3" type="ORF">ICJ85_06835</name>
</gene>
<dbReference type="PANTHER" id="PTHR48081:SF13">
    <property type="entry name" value="ALPHA_BETA HYDROLASE"/>
    <property type="match status" value="1"/>
</dbReference>
<dbReference type="PANTHER" id="PTHR48081">
    <property type="entry name" value="AB HYDROLASE SUPERFAMILY PROTEIN C4A8.06C"/>
    <property type="match status" value="1"/>
</dbReference>
<dbReference type="AlphaFoldDB" id="A0A8J6PUE8"/>
<accession>A0A8J6PUE8</accession>
<proteinExistence type="predicted"/>
<keyword evidence="4" id="KW-1185">Reference proteome</keyword>
<evidence type="ECO:0000256" key="1">
    <source>
        <dbReference type="ARBA" id="ARBA00022801"/>
    </source>
</evidence>
<name>A0A8J6PUE8_9FLAO</name>
<evidence type="ECO:0000313" key="4">
    <source>
        <dbReference type="Proteomes" id="UP000621516"/>
    </source>
</evidence>
<dbReference type="Proteomes" id="UP000621516">
    <property type="component" value="Unassembled WGS sequence"/>
</dbReference>
<dbReference type="EMBL" id="JACVXD010000002">
    <property type="protein sequence ID" value="MBD0823732.1"/>
    <property type="molecule type" value="Genomic_DNA"/>
</dbReference>
<dbReference type="Pfam" id="PF20434">
    <property type="entry name" value="BD-FAE"/>
    <property type="match status" value="1"/>
</dbReference>
<dbReference type="RefSeq" id="WP_188223020.1">
    <property type="nucleotide sequence ID" value="NZ_JACVXD010000002.1"/>
</dbReference>
<feature type="domain" description="BD-FAE-like" evidence="2">
    <location>
        <begin position="84"/>
        <end position="267"/>
    </location>
</feature>
<keyword evidence="1 3" id="KW-0378">Hydrolase</keyword>
<evidence type="ECO:0000313" key="3">
    <source>
        <dbReference type="EMBL" id="MBD0823732.1"/>
    </source>
</evidence>
<reference evidence="3 4" key="1">
    <citation type="journal article" date="2018" name="J. Microbiol.">
        <title>Aestuariibaculum marinum sp. nov., a marine bacterium isolated from seawater in South Korea.</title>
        <authorList>
            <person name="Choi J."/>
            <person name="Lee D."/>
            <person name="Jang J.H."/>
            <person name="Cha S."/>
            <person name="Seo T."/>
        </authorList>
    </citation>
    <scope>NUCLEOTIDE SEQUENCE [LARGE SCALE GENOMIC DNA]</scope>
    <source>
        <strain evidence="3 4">IP7</strain>
    </source>
</reference>
<protein>
    <submittedName>
        <fullName evidence="3">Alpha/beta hydrolase</fullName>
    </submittedName>
</protein>